<proteinExistence type="predicted"/>
<name>A0ABD7V432_9ACTN</name>
<protein>
    <submittedName>
        <fullName evidence="2">Uncharacterized protein</fullName>
    </submittedName>
</protein>
<reference evidence="2 3" key="1">
    <citation type="submission" date="2019-02" db="EMBL/GenBank/DDBJ databases">
        <authorList>
            <consortium name="Pathogen Informatics"/>
        </authorList>
    </citation>
    <scope>NUCLEOTIDE SEQUENCE [LARGE SCALE GENOMIC DNA]</scope>
    <source>
        <strain evidence="2 3">3012STDY6756503</strain>
    </source>
</reference>
<gene>
    <name evidence="2" type="ORF">NCTC8139_02623</name>
</gene>
<organism evidence="2 3">
    <name type="scientific">Gordonia paraffinivorans</name>
    <dbReference type="NCBI Taxonomy" id="175628"/>
    <lineage>
        <taxon>Bacteria</taxon>
        <taxon>Bacillati</taxon>
        <taxon>Actinomycetota</taxon>
        <taxon>Actinomycetes</taxon>
        <taxon>Mycobacteriales</taxon>
        <taxon>Gordoniaceae</taxon>
        <taxon>Gordonia</taxon>
    </lineage>
</organism>
<evidence type="ECO:0000256" key="1">
    <source>
        <dbReference type="SAM" id="MobiDB-lite"/>
    </source>
</evidence>
<dbReference type="RefSeq" id="WP_131734506.1">
    <property type="nucleotide sequence ID" value="NZ_CAACYD010000006.1"/>
</dbReference>
<comment type="caution">
    <text evidence="2">The sequence shown here is derived from an EMBL/GenBank/DDBJ whole genome shotgun (WGS) entry which is preliminary data.</text>
</comment>
<evidence type="ECO:0000313" key="2">
    <source>
        <dbReference type="EMBL" id="VFA89064.1"/>
    </source>
</evidence>
<dbReference type="GeneID" id="60750617"/>
<dbReference type="EMBL" id="CAACYD010000006">
    <property type="protein sequence ID" value="VFA89064.1"/>
    <property type="molecule type" value="Genomic_DNA"/>
</dbReference>
<sequence>MSEADTSGPGENIADSTAEAVGKVGEALEYVERARGHLYSFHQLIGHADLLLGEAVDALREDGHEEIAETLQTEMVGRNVLDGRWTFQIMEEFDDTYWQPFRDHTDHIRNELTDGVRHLQEARMKESRRTHGHPDHTKEPPGKDSSDSGGHPL</sequence>
<accession>A0ABD7V432</accession>
<evidence type="ECO:0000313" key="3">
    <source>
        <dbReference type="Proteomes" id="UP000360750"/>
    </source>
</evidence>
<feature type="compositionally biased region" description="Basic and acidic residues" evidence="1">
    <location>
        <begin position="122"/>
        <end position="146"/>
    </location>
</feature>
<dbReference type="AlphaFoldDB" id="A0ABD7V432"/>
<feature type="region of interest" description="Disordered" evidence="1">
    <location>
        <begin position="122"/>
        <end position="153"/>
    </location>
</feature>
<dbReference type="Proteomes" id="UP000360750">
    <property type="component" value="Unassembled WGS sequence"/>
</dbReference>